<feature type="chain" id="PRO_5040926140" evidence="1">
    <location>
        <begin position="21"/>
        <end position="306"/>
    </location>
</feature>
<dbReference type="SUPFAM" id="SSF53807">
    <property type="entry name" value="Helical backbone' metal receptor"/>
    <property type="match status" value="1"/>
</dbReference>
<dbReference type="EMBL" id="JACOMF010000065">
    <property type="protein sequence ID" value="MBC4018595.1"/>
    <property type="molecule type" value="Genomic_DNA"/>
</dbReference>
<evidence type="ECO:0000313" key="3">
    <source>
        <dbReference type="EMBL" id="MBC4018595.1"/>
    </source>
</evidence>
<reference evidence="3" key="1">
    <citation type="submission" date="2020-08" db="EMBL/GenBank/DDBJ databases">
        <authorList>
            <person name="Hu Y."/>
            <person name="Nguyen S.V."/>
            <person name="Li F."/>
            <person name="Fanning S."/>
        </authorList>
    </citation>
    <scope>NUCLEOTIDE SEQUENCE</scope>
    <source>
        <strain evidence="3">SYSU D8009</strain>
    </source>
</reference>
<dbReference type="RefSeq" id="WP_186773344.1">
    <property type="nucleotide sequence ID" value="NZ_JACOMF010000065.1"/>
</dbReference>
<dbReference type="PROSITE" id="PS50983">
    <property type="entry name" value="FE_B12_PBP"/>
    <property type="match status" value="1"/>
</dbReference>
<keyword evidence="1" id="KW-0732">Signal</keyword>
<evidence type="ECO:0000256" key="1">
    <source>
        <dbReference type="SAM" id="SignalP"/>
    </source>
</evidence>
<keyword evidence="4" id="KW-1185">Reference proteome</keyword>
<comment type="caution">
    <text evidence="3">The sequence shown here is derived from an EMBL/GenBank/DDBJ whole genome shotgun (WGS) entry which is preliminary data.</text>
</comment>
<name>A0A9X0UJY9_9PROT</name>
<dbReference type="Pfam" id="PF01497">
    <property type="entry name" value="Peripla_BP_2"/>
    <property type="match status" value="1"/>
</dbReference>
<evidence type="ECO:0000259" key="2">
    <source>
        <dbReference type="PROSITE" id="PS50983"/>
    </source>
</evidence>
<feature type="signal peptide" evidence="1">
    <location>
        <begin position="1"/>
        <end position="20"/>
    </location>
</feature>
<sequence length="306" mass="31915">MHRRALLALPALLAAPTARAAGWPRVLQDGLGRLVEIPAPPRRIVAIFASNVEMLAALGLLDRIIGIEAYTRFPPEVARKPLVGGRLGFSVEAIARLAPDLVVMTPARQAAHALTEPLARLGVPTIVVTHRDLAQVFGNIALLGQATGAEAAAAALLAGMQAGLDAVTSRIAGRPAPRVFLETSTNGRGAFGTARQGSYTFDIVSAAGGRPALPELSTSGPAQVSGEAILRADPEVYLLAGRADQATEVPGRPGFDGLRAIRDGRLHAVSRAELLIPGPRVIAGVQRLARLLHPDAFAAPLLATRH</sequence>
<feature type="domain" description="Fe/B12 periplasmic-binding" evidence="2">
    <location>
        <begin position="43"/>
        <end position="296"/>
    </location>
</feature>
<accession>A0A9X0UJY9</accession>
<gene>
    <name evidence="3" type="ORF">H7965_25350</name>
</gene>
<dbReference type="Proteomes" id="UP000600101">
    <property type="component" value="Unassembled WGS sequence"/>
</dbReference>
<dbReference type="PANTHER" id="PTHR30535">
    <property type="entry name" value="VITAMIN B12-BINDING PROTEIN"/>
    <property type="match status" value="1"/>
</dbReference>
<organism evidence="3 4">
    <name type="scientific">Siccirubricoccus deserti</name>
    <dbReference type="NCBI Taxonomy" id="2013562"/>
    <lineage>
        <taxon>Bacteria</taxon>
        <taxon>Pseudomonadati</taxon>
        <taxon>Pseudomonadota</taxon>
        <taxon>Alphaproteobacteria</taxon>
        <taxon>Acetobacterales</taxon>
        <taxon>Roseomonadaceae</taxon>
        <taxon>Siccirubricoccus</taxon>
    </lineage>
</organism>
<protein>
    <submittedName>
        <fullName evidence="3">ABC transporter substrate-binding protein</fullName>
    </submittedName>
</protein>
<evidence type="ECO:0000313" key="4">
    <source>
        <dbReference type="Proteomes" id="UP000600101"/>
    </source>
</evidence>
<dbReference type="PANTHER" id="PTHR30535:SF34">
    <property type="entry name" value="MOLYBDATE-BINDING PROTEIN MOLA"/>
    <property type="match status" value="1"/>
</dbReference>
<dbReference type="AlphaFoldDB" id="A0A9X0UJY9"/>
<dbReference type="InterPro" id="IPR050902">
    <property type="entry name" value="ABC_Transporter_SBP"/>
</dbReference>
<dbReference type="Gene3D" id="3.40.50.1980">
    <property type="entry name" value="Nitrogenase molybdenum iron protein domain"/>
    <property type="match status" value="2"/>
</dbReference>
<dbReference type="InterPro" id="IPR002491">
    <property type="entry name" value="ABC_transptr_periplasmic_BD"/>
</dbReference>
<proteinExistence type="predicted"/>